<name>A0A6J6A5S4_9ZZZZ</name>
<dbReference type="EMBL" id="CAESGF010000003">
    <property type="protein sequence ID" value="CAB4362937.1"/>
    <property type="molecule type" value="Genomic_DNA"/>
</dbReference>
<evidence type="ECO:0000313" key="2">
    <source>
        <dbReference type="EMBL" id="CAB4711844.1"/>
    </source>
</evidence>
<sequence>MVADTQSLRAIAELAEQRGDLDAALAEAIRSARRAHRSWSEIGAMLGVSKQAAQRKYSKVAV</sequence>
<organism evidence="1">
    <name type="scientific">freshwater metagenome</name>
    <dbReference type="NCBI Taxonomy" id="449393"/>
    <lineage>
        <taxon>unclassified sequences</taxon>
        <taxon>metagenomes</taxon>
        <taxon>ecological metagenomes</taxon>
    </lineage>
</organism>
<dbReference type="EMBL" id="CAFAAV010000121">
    <property type="protein sequence ID" value="CAB4824549.1"/>
    <property type="molecule type" value="Genomic_DNA"/>
</dbReference>
<evidence type="ECO:0000313" key="4">
    <source>
        <dbReference type="EMBL" id="CAB4847495.1"/>
    </source>
</evidence>
<dbReference type="AlphaFoldDB" id="A0A6J6A5S4"/>
<gene>
    <name evidence="2" type="ORF">UFOPK2656_00726</name>
    <name evidence="3" type="ORF">UFOPK3099_01591</name>
    <name evidence="4" type="ORF">UFOPK3267_00494</name>
    <name evidence="5" type="ORF">UFOPK3651_00764</name>
    <name evidence="6" type="ORF">UFOPK3931_01368</name>
    <name evidence="1" type="ORF">UFOPK4189_00724</name>
</gene>
<dbReference type="EMBL" id="CAFBIY010000017">
    <property type="protein sequence ID" value="CAB4847495.1"/>
    <property type="molecule type" value="Genomic_DNA"/>
</dbReference>
<dbReference type="EMBL" id="CAEZYF010000003">
    <property type="protein sequence ID" value="CAB4711844.1"/>
    <property type="molecule type" value="Genomic_DNA"/>
</dbReference>
<evidence type="ECO:0000313" key="5">
    <source>
        <dbReference type="EMBL" id="CAB4919456.1"/>
    </source>
</evidence>
<dbReference type="EMBL" id="CAFBMT010000003">
    <property type="protein sequence ID" value="CAB4919456.1"/>
    <property type="molecule type" value="Genomic_DNA"/>
</dbReference>
<proteinExistence type="predicted"/>
<evidence type="ECO:0000313" key="6">
    <source>
        <dbReference type="EMBL" id="CAB4989208.1"/>
    </source>
</evidence>
<dbReference type="EMBL" id="CAFBOL010000030">
    <property type="protein sequence ID" value="CAB4989208.1"/>
    <property type="molecule type" value="Genomic_DNA"/>
</dbReference>
<accession>A0A6J6A5S4</accession>
<evidence type="ECO:0000313" key="1">
    <source>
        <dbReference type="EMBL" id="CAB4362937.1"/>
    </source>
</evidence>
<protein>
    <submittedName>
        <fullName evidence="1">Unannotated protein</fullName>
    </submittedName>
</protein>
<evidence type="ECO:0000313" key="3">
    <source>
        <dbReference type="EMBL" id="CAB4824549.1"/>
    </source>
</evidence>
<reference evidence="1" key="1">
    <citation type="submission" date="2020-05" db="EMBL/GenBank/DDBJ databases">
        <authorList>
            <person name="Chiriac C."/>
            <person name="Salcher M."/>
            <person name="Ghai R."/>
            <person name="Kavagutti S V."/>
        </authorList>
    </citation>
    <scope>NUCLEOTIDE SEQUENCE</scope>
</reference>